<reference evidence="1 2" key="1">
    <citation type="submission" date="2016-10" db="EMBL/GenBank/DDBJ databases">
        <authorList>
            <person name="de Groot N.N."/>
        </authorList>
    </citation>
    <scope>NUCLEOTIDE SEQUENCE [LARGE SCALE GENOMIC DNA]</scope>
    <source>
        <strain evidence="1 2">DSM 19886</strain>
    </source>
</reference>
<accession>A0A1G9NSD3</accession>
<dbReference type="EMBL" id="FNGV01000003">
    <property type="protein sequence ID" value="SDL89300.1"/>
    <property type="molecule type" value="Genomic_DNA"/>
</dbReference>
<name>A0A1G9NSD3_9FLAO</name>
<keyword evidence="2" id="KW-1185">Reference proteome</keyword>
<organism evidence="1 2">
    <name type="scientific">Kriegella aquimaris</name>
    <dbReference type="NCBI Taxonomy" id="192904"/>
    <lineage>
        <taxon>Bacteria</taxon>
        <taxon>Pseudomonadati</taxon>
        <taxon>Bacteroidota</taxon>
        <taxon>Flavobacteriia</taxon>
        <taxon>Flavobacteriales</taxon>
        <taxon>Flavobacteriaceae</taxon>
        <taxon>Kriegella</taxon>
    </lineage>
</organism>
<dbReference type="AlphaFoldDB" id="A0A1G9NSD3"/>
<gene>
    <name evidence="1" type="ORF">SAMN04488514_103303</name>
</gene>
<proteinExistence type="predicted"/>
<protein>
    <submittedName>
        <fullName evidence="1">Uncharacterized protein</fullName>
    </submittedName>
</protein>
<sequence length="394" mass="45320">MLIEIERLPDYCLTIFGSTKISSALNHSHQLVKIVVILTILWGCMSFVIDEKPKKRKKKAFTAYIKDSVQVEVDLVYNRKNRPDYYSSHVVTPVCEKGICYELIVDIYWDLLGNFLAYQESKKDPFTKFDHIRFTASDHQKMKEILADKTSLLANYEAKDLVDPRVVIKSDVIDGVTGATYKSLSGAVVKGAVYSSHTLWHIVNGVIADKIVKYTETFLNDDLLIQMLQSSNYNQQFYALNKVNLEKNKFEPYLFDLLTEGESYVPFFAIDKLPKSVWAIDEYQERSAELLPRLEFKMQNEILNKLKGEALSRGALSSLVDNLEGLQENQIEKVFTILGDNRENLENKELGKLANMMNSKSGTLSKNAYRFLSEMKLENKKVNKKLRNYEEQIK</sequence>
<evidence type="ECO:0000313" key="1">
    <source>
        <dbReference type="EMBL" id="SDL89300.1"/>
    </source>
</evidence>
<dbReference type="STRING" id="192904.SAMN04488514_103303"/>
<evidence type="ECO:0000313" key="2">
    <source>
        <dbReference type="Proteomes" id="UP000199440"/>
    </source>
</evidence>
<dbReference type="Proteomes" id="UP000199440">
    <property type="component" value="Unassembled WGS sequence"/>
</dbReference>